<dbReference type="AlphaFoldDB" id="A0A5C7I7F8"/>
<dbReference type="InterPro" id="IPR012337">
    <property type="entry name" value="RNaseH-like_sf"/>
</dbReference>
<sequence>MRSEGTFHLFARVLMRKNMSKTKRKASEWGLGHFLSLDVYQNHVSLAVSDPDNRTAFSLSPLDRKKYNNMDAMANELQTLISKYNVEGFVFGIPSHYDDDKDYQYYLVGTDAKIFIDGLHDTRKFEGLTYTLWEKKDASKLVESMLKVCNTPEEVAKNVITRSSALSILQEFLKAANRRPLFEKRLIRD</sequence>
<keyword evidence="2" id="KW-1185">Reference proteome</keyword>
<comment type="caution">
    <text evidence="1">The sequence shown here is derived from an EMBL/GenBank/DDBJ whole genome shotgun (WGS) entry which is preliminary data.</text>
</comment>
<dbReference type="Gene3D" id="3.30.420.140">
    <property type="entry name" value="YqgF/RNase H-like domain"/>
    <property type="match status" value="1"/>
</dbReference>
<evidence type="ECO:0000313" key="1">
    <source>
        <dbReference type="EMBL" id="TXG64532.1"/>
    </source>
</evidence>
<gene>
    <name evidence="1" type="ORF">EZV62_011526</name>
</gene>
<dbReference type="Proteomes" id="UP000323000">
    <property type="component" value="Chromosome 4"/>
</dbReference>
<dbReference type="PANTHER" id="PTHR33317:SF1">
    <property type="entry name" value="POLYNUCLEOTIDYL TRANSFERASE, RIBONUCLEASE H-LIKE SUPERFAMILY PROTEIN"/>
    <property type="match status" value="1"/>
</dbReference>
<accession>A0A5C7I7F8</accession>
<dbReference type="InterPro" id="IPR037027">
    <property type="entry name" value="YqgF/RNaseH-like_dom_sf"/>
</dbReference>
<dbReference type="SUPFAM" id="SSF53098">
    <property type="entry name" value="Ribonuclease H-like"/>
    <property type="match status" value="1"/>
</dbReference>
<dbReference type="PANTHER" id="PTHR33317">
    <property type="entry name" value="POLYNUCLEOTIDYL TRANSFERASE, RIBONUCLEASE H-LIKE SUPERFAMILY PROTEIN"/>
    <property type="match status" value="1"/>
</dbReference>
<dbReference type="Pfam" id="PF03652">
    <property type="entry name" value="RuvX"/>
    <property type="match status" value="1"/>
</dbReference>
<dbReference type="EMBL" id="VAHF01000004">
    <property type="protein sequence ID" value="TXG64532.1"/>
    <property type="molecule type" value="Genomic_DNA"/>
</dbReference>
<organism evidence="1 2">
    <name type="scientific">Acer yangbiense</name>
    <dbReference type="NCBI Taxonomy" id="1000413"/>
    <lineage>
        <taxon>Eukaryota</taxon>
        <taxon>Viridiplantae</taxon>
        <taxon>Streptophyta</taxon>
        <taxon>Embryophyta</taxon>
        <taxon>Tracheophyta</taxon>
        <taxon>Spermatophyta</taxon>
        <taxon>Magnoliopsida</taxon>
        <taxon>eudicotyledons</taxon>
        <taxon>Gunneridae</taxon>
        <taxon>Pentapetalae</taxon>
        <taxon>rosids</taxon>
        <taxon>malvids</taxon>
        <taxon>Sapindales</taxon>
        <taxon>Sapindaceae</taxon>
        <taxon>Hippocastanoideae</taxon>
        <taxon>Acereae</taxon>
        <taxon>Acer</taxon>
    </lineage>
</organism>
<dbReference type="InterPro" id="IPR005227">
    <property type="entry name" value="YqgF"/>
</dbReference>
<proteinExistence type="predicted"/>
<dbReference type="GO" id="GO:0000967">
    <property type="term" value="P:rRNA 5'-end processing"/>
    <property type="evidence" value="ECO:0007669"/>
    <property type="project" value="TreeGrafter"/>
</dbReference>
<protein>
    <submittedName>
        <fullName evidence="1">Uncharacterized protein</fullName>
    </submittedName>
</protein>
<reference evidence="2" key="1">
    <citation type="journal article" date="2019" name="Gigascience">
        <title>De novo genome assembly of the endangered Acer yangbiense, a plant species with extremely small populations endemic to Yunnan Province, China.</title>
        <authorList>
            <person name="Yang J."/>
            <person name="Wariss H.M."/>
            <person name="Tao L."/>
            <person name="Zhang R."/>
            <person name="Yun Q."/>
            <person name="Hollingsworth P."/>
            <person name="Dao Z."/>
            <person name="Luo G."/>
            <person name="Guo H."/>
            <person name="Ma Y."/>
            <person name="Sun W."/>
        </authorList>
    </citation>
    <scope>NUCLEOTIDE SEQUENCE [LARGE SCALE GENOMIC DNA]</scope>
    <source>
        <strain evidence="2">cv. Malutang</strain>
    </source>
</reference>
<name>A0A5C7I7F8_9ROSI</name>
<evidence type="ECO:0000313" key="2">
    <source>
        <dbReference type="Proteomes" id="UP000323000"/>
    </source>
</evidence>